<comment type="similarity">
    <text evidence="1">Belongs to the Mu gp47/PBSX XkdT family.</text>
</comment>
<dbReference type="PANTHER" id="PTHR37829">
    <property type="entry name" value="PHAGE-LIKE ELEMENT PBSX PROTEIN XKDT"/>
    <property type="match status" value="1"/>
</dbReference>
<proteinExistence type="inferred from homology"/>
<reference evidence="4 5" key="1">
    <citation type="submission" date="2022-10" db="EMBL/GenBank/DDBJ databases">
        <title>Weissella fermenti sp. nov., isolated from fermented cabbage.</title>
        <authorList>
            <person name="Lee J.K."/>
            <person name="Baek J.H."/>
            <person name="Choi D.G."/>
            <person name="Kim J.M."/>
            <person name="Jeon C.O."/>
        </authorList>
    </citation>
    <scope>NUCLEOTIDE SEQUENCE [LARGE SCALE GENOMIC DNA]</scope>
    <source>
        <strain evidence="4 5">KACC 18534</strain>
    </source>
</reference>
<evidence type="ECO:0000256" key="1">
    <source>
        <dbReference type="ARBA" id="ARBA00038087"/>
    </source>
</evidence>
<accession>A0ABT3E442</accession>
<evidence type="ECO:0000313" key="4">
    <source>
        <dbReference type="EMBL" id="MCW0953180.1"/>
    </source>
</evidence>
<comment type="caution">
    <text evidence="4">The sequence shown here is derived from an EMBL/GenBank/DDBJ whole genome shotgun (WGS) entry which is preliminary data.</text>
</comment>
<dbReference type="Proteomes" id="UP001526225">
    <property type="component" value="Unassembled WGS sequence"/>
</dbReference>
<dbReference type="InterPro" id="IPR052399">
    <property type="entry name" value="Phage_Baseplate_Assmbl_Protein"/>
</dbReference>
<dbReference type="RefSeq" id="WP_213409602.1">
    <property type="nucleotide sequence ID" value="NZ_CP074441.1"/>
</dbReference>
<dbReference type="Pfam" id="PF26078">
    <property type="entry name" value="Baseplate_J_M"/>
    <property type="match status" value="1"/>
</dbReference>
<keyword evidence="5" id="KW-1185">Reference proteome</keyword>
<evidence type="ECO:0000313" key="5">
    <source>
        <dbReference type="Proteomes" id="UP001526225"/>
    </source>
</evidence>
<dbReference type="InterPro" id="IPR058530">
    <property type="entry name" value="Baseplate_J-like_C"/>
</dbReference>
<protein>
    <submittedName>
        <fullName evidence="4">Baseplate J/gp47 family protein</fullName>
    </submittedName>
</protein>
<gene>
    <name evidence="4" type="ORF">OIT44_03715</name>
</gene>
<evidence type="ECO:0000259" key="2">
    <source>
        <dbReference type="Pfam" id="PF26078"/>
    </source>
</evidence>
<name>A0ABT3E442_9LACO</name>
<sequence>MSPKELAAEIQKMDYEWFLDEVLDRVPDNMDTRQGSIIYDAVAPASYVMAQLAMKLSDATMQTFTQTATGQFLDYKAEERGMSRVKATQAEAVGKFIDEIGEPLVPGVGDRFASIGEEPVYYIVTEVSDVAGMATLVADTTGEAGNSYTGRILPLSAISRFGDAEIVEITIPARDEETDDELRERLIRSNGVIKFGGNVADYIDFVTSMDDVSGVQVFPTWNGGGSVKVTILNNQFLAPSKELIAKVQARIDPMDSRGNGYGIAPVGHTVTVVAPDNFVVDVAAQVETESSVTIEDVGAAIEEAVALYFDSVRKKWGDMSEDERTYSTTLYRSQIIVALLSLDGVVNVNGVKFNGSEEDLTLQTDAKNQQLPILGKVVI</sequence>
<organism evidence="4 5">
    <name type="scientific">Weissella ceti</name>
    <dbReference type="NCBI Taxonomy" id="759620"/>
    <lineage>
        <taxon>Bacteria</taxon>
        <taxon>Bacillati</taxon>
        <taxon>Bacillota</taxon>
        <taxon>Bacilli</taxon>
        <taxon>Lactobacillales</taxon>
        <taxon>Lactobacillaceae</taxon>
        <taxon>Weissella</taxon>
    </lineage>
</organism>
<dbReference type="EMBL" id="JAOZFE010000003">
    <property type="protein sequence ID" value="MCW0953180.1"/>
    <property type="molecule type" value="Genomic_DNA"/>
</dbReference>
<dbReference type="PANTHER" id="PTHR37829:SF3">
    <property type="entry name" value="PROTEIN JAYE-RELATED"/>
    <property type="match status" value="1"/>
</dbReference>
<dbReference type="InterPro" id="IPR058531">
    <property type="entry name" value="Baseplate_J_M"/>
</dbReference>
<dbReference type="Pfam" id="PF26079">
    <property type="entry name" value="Baseplate_J_C"/>
    <property type="match status" value="1"/>
</dbReference>
<evidence type="ECO:0000259" key="3">
    <source>
        <dbReference type="Pfam" id="PF26079"/>
    </source>
</evidence>
<feature type="domain" description="Baseplate J-like central" evidence="2">
    <location>
        <begin position="195"/>
        <end position="274"/>
    </location>
</feature>
<feature type="domain" description="Baseplate J-like C-terminal" evidence="3">
    <location>
        <begin position="280"/>
        <end position="378"/>
    </location>
</feature>